<dbReference type="Pfam" id="PF12680">
    <property type="entry name" value="SnoaL_2"/>
    <property type="match status" value="1"/>
</dbReference>
<protein>
    <submittedName>
        <fullName evidence="2">Nuclear transport factor 2 family protein</fullName>
    </submittedName>
</protein>
<reference evidence="3" key="1">
    <citation type="journal article" date="2019" name="Int. J. Syst. Evol. Microbiol.">
        <title>The Global Catalogue of Microorganisms (GCM) 10K type strain sequencing project: providing services to taxonomists for standard genome sequencing and annotation.</title>
        <authorList>
            <consortium name="The Broad Institute Genomics Platform"/>
            <consortium name="The Broad Institute Genome Sequencing Center for Infectious Disease"/>
            <person name="Wu L."/>
            <person name="Ma J."/>
        </authorList>
    </citation>
    <scope>NUCLEOTIDE SEQUENCE [LARGE SCALE GENOMIC DNA]</scope>
    <source>
        <strain evidence="3">KCTC 42984</strain>
    </source>
</reference>
<gene>
    <name evidence="2" type="ORF">ACFOD9_00095</name>
</gene>
<accession>A0ABV7IJ77</accession>
<organism evidence="2 3">
    <name type="scientific">Novosphingobium bradum</name>
    <dbReference type="NCBI Taxonomy" id="1737444"/>
    <lineage>
        <taxon>Bacteria</taxon>
        <taxon>Pseudomonadati</taxon>
        <taxon>Pseudomonadota</taxon>
        <taxon>Alphaproteobacteria</taxon>
        <taxon>Sphingomonadales</taxon>
        <taxon>Sphingomonadaceae</taxon>
        <taxon>Novosphingobium</taxon>
    </lineage>
</organism>
<proteinExistence type="predicted"/>
<dbReference type="Gene3D" id="3.10.450.50">
    <property type="match status" value="1"/>
</dbReference>
<dbReference type="InterPro" id="IPR037401">
    <property type="entry name" value="SnoaL-like"/>
</dbReference>
<evidence type="ECO:0000313" key="3">
    <source>
        <dbReference type="Proteomes" id="UP001595604"/>
    </source>
</evidence>
<dbReference type="RefSeq" id="WP_379508037.1">
    <property type="nucleotide sequence ID" value="NZ_JBHRTQ010000001.1"/>
</dbReference>
<dbReference type="Proteomes" id="UP001595604">
    <property type="component" value="Unassembled WGS sequence"/>
</dbReference>
<dbReference type="SUPFAM" id="SSF54427">
    <property type="entry name" value="NTF2-like"/>
    <property type="match status" value="1"/>
</dbReference>
<feature type="domain" description="SnoaL-like" evidence="1">
    <location>
        <begin position="30"/>
        <end position="112"/>
    </location>
</feature>
<comment type="caution">
    <text evidence="2">The sequence shown here is derived from an EMBL/GenBank/DDBJ whole genome shotgun (WGS) entry which is preliminary data.</text>
</comment>
<dbReference type="InterPro" id="IPR032710">
    <property type="entry name" value="NTF2-like_dom_sf"/>
</dbReference>
<dbReference type="EMBL" id="JBHRTQ010000001">
    <property type="protein sequence ID" value="MFC3172640.1"/>
    <property type="molecule type" value="Genomic_DNA"/>
</dbReference>
<evidence type="ECO:0000313" key="2">
    <source>
        <dbReference type="EMBL" id="MFC3172640.1"/>
    </source>
</evidence>
<evidence type="ECO:0000259" key="1">
    <source>
        <dbReference type="Pfam" id="PF12680"/>
    </source>
</evidence>
<sequence>MTENGRGIAENKRTVLDFMQSLSSMAPDWDLLADDASWWIQGRETLDKPAFQAIAAAMHDKRTGGQMFIDHVTAEEDRVAVESHSRIEMKDGRLFENTYHFLFTLRDGKIVAAREHYDTAYARDFFGAAAQDQMIAGARG</sequence>
<name>A0ABV7IJ77_9SPHN</name>
<keyword evidence="3" id="KW-1185">Reference proteome</keyword>